<dbReference type="InterPro" id="IPR039272">
    <property type="entry name" value="CLEC16A/TT9"/>
</dbReference>
<dbReference type="SUPFAM" id="SSF48371">
    <property type="entry name" value="ARM repeat"/>
    <property type="match status" value="1"/>
</dbReference>
<evidence type="ECO:0000259" key="2">
    <source>
        <dbReference type="Pfam" id="PF09758"/>
    </source>
</evidence>
<dbReference type="GO" id="GO:0005794">
    <property type="term" value="C:Golgi apparatus"/>
    <property type="evidence" value="ECO:0007669"/>
    <property type="project" value="TreeGrafter"/>
</dbReference>
<sequence>MWFSFWKPRDRFSLDELRYLTDQLVKVQIVNEVNKDFVIEALRSIAELITYGDQHDSTFFEFFMEKQVMGEFVRILKVSRTVSVSLQLLQTISIMIQNLKNEHAIYYMFSNEHMNYLITYSFDFQNEELLSYYISFLRAISGKLDRNTISLLVKTHNDEVVSFPLYVEAIHFAFHEESMVRTAIRALTLNVYHVGDESVNRYVTSAPHADYFSNLVTFFRKQCINLNALVSDTMKNLGAESAETTTLISAAVDEIEDSLYYFSDVISAGIPDVGRLITDNILQLLIFPLLLPSLTRKAVEGVQIGAAISLYLVCCILRIVKIKDLANTIAAALFCPLDAVVPKFGSKPNGYTSLCAFEHESQPPDSNNLTKADAGILRVDVTNLSSSPKIHSADVPRENDCCDFHLSLREALISYITSGDDVQVAGSLSVLATLLQTKELDESMLDSLGILPQRKQHKKLLLQALVGEGSGEEQLFSSESGSSRDGVEFGSELDTCLQKLKEQYGVVCSFLEVRASPRVHRFQVLDALVSLFCRSNISAETLWDGGWLLRQLLPYSQAEFNSHHLKLLNDSYKNCASALLKETRGIWPDLLITILSDEWKRCKRAIEASSPRKEPKCILLSSPKFSSEDGITSDSSFVAGERMCELVKVFVLQHQLQIFSVGRSLPEKPPINPPADIFENSRAQSAGVDSSGPKLGTELRLVDAVPCRIAFERGKERHFCFLAISLGASGWVVLAEELPLKEPYGVVRMVAPLAGTDPKVDDKHSRWMHLRIRPSTFPFVEPARYGAYGKAKTKALVDGRWTLAFRDEESCNSALSMILEEISLQSNEVERRLKPLLDLETIVESSNSSLGPPKATSSYSTFSNSL</sequence>
<dbReference type="EMBL" id="CABIKO010000059">
    <property type="protein sequence ID" value="VVA22243.1"/>
    <property type="molecule type" value="Genomic_DNA"/>
</dbReference>
<dbReference type="Pfam" id="PF09758">
    <property type="entry name" value="FPL"/>
    <property type="match status" value="1"/>
</dbReference>
<evidence type="ECO:0000313" key="3">
    <source>
        <dbReference type="EMBL" id="VVA22243.1"/>
    </source>
</evidence>
<dbReference type="InterPro" id="IPR019155">
    <property type="entry name" value="CLEC16A/TT9_N"/>
</dbReference>
<dbReference type="GO" id="GO:0016197">
    <property type="term" value="P:endosomal transport"/>
    <property type="evidence" value="ECO:0007669"/>
    <property type="project" value="TreeGrafter"/>
</dbReference>
<gene>
    <name evidence="3" type="ORF">ALMOND_2B002948</name>
</gene>
<dbReference type="Gramene" id="VVA22243">
    <property type="protein sequence ID" value="VVA22243"/>
    <property type="gene ID" value="Prudul26B002948"/>
</dbReference>
<dbReference type="PANTHER" id="PTHR21481:SF4">
    <property type="entry name" value="PROTEIN TRANSPARENT TESTA 9"/>
    <property type="match status" value="1"/>
</dbReference>
<protein>
    <submittedName>
        <fullName evidence="3">PREDICTED: CLEC16A</fullName>
    </submittedName>
</protein>
<evidence type="ECO:0000256" key="1">
    <source>
        <dbReference type="SAM" id="MobiDB-lite"/>
    </source>
</evidence>
<feature type="domain" description="FPL" evidence="2">
    <location>
        <begin position="42"/>
        <end position="192"/>
    </location>
</feature>
<proteinExistence type="predicted"/>
<dbReference type="GO" id="GO:1901096">
    <property type="term" value="P:regulation of autophagosome maturation"/>
    <property type="evidence" value="ECO:0007669"/>
    <property type="project" value="TreeGrafter"/>
</dbReference>
<dbReference type="Proteomes" id="UP000327085">
    <property type="component" value="Chromosome 1"/>
</dbReference>
<dbReference type="GO" id="GO:0005770">
    <property type="term" value="C:late endosome"/>
    <property type="evidence" value="ECO:0007669"/>
    <property type="project" value="TreeGrafter"/>
</dbReference>
<accession>A0A5E4F2P0</accession>
<evidence type="ECO:0000313" key="4">
    <source>
        <dbReference type="Proteomes" id="UP000327085"/>
    </source>
</evidence>
<dbReference type="PANTHER" id="PTHR21481">
    <property type="entry name" value="PROTEIN CLEC16A"/>
    <property type="match status" value="1"/>
</dbReference>
<dbReference type="GO" id="GO:0007034">
    <property type="term" value="P:vacuolar transport"/>
    <property type="evidence" value="ECO:0007669"/>
    <property type="project" value="TreeGrafter"/>
</dbReference>
<dbReference type="InterPro" id="IPR016024">
    <property type="entry name" value="ARM-type_fold"/>
</dbReference>
<dbReference type="AlphaFoldDB" id="A0A5E4F2P0"/>
<organism evidence="3 4">
    <name type="scientific">Prunus dulcis</name>
    <name type="common">Almond</name>
    <name type="synonym">Amygdalus dulcis</name>
    <dbReference type="NCBI Taxonomy" id="3755"/>
    <lineage>
        <taxon>Eukaryota</taxon>
        <taxon>Viridiplantae</taxon>
        <taxon>Streptophyta</taxon>
        <taxon>Embryophyta</taxon>
        <taxon>Tracheophyta</taxon>
        <taxon>Spermatophyta</taxon>
        <taxon>Magnoliopsida</taxon>
        <taxon>eudicotyledons</taxon>
        <taxon>Gunneridae</taxon>
        <taxon>Pentapetalae</taxon>
        <taxon>rosids</taxon>
        <taxon>fabids</taxon>
        <taxon>Rosales</taxon>
        <taxon>Rosaceae</taxon>
        <taxon>Amygdaloideae</taxon>
        <taxon>Amygdaleae</taxon>
        <taxon>Prunus</taxon>
    </lineage>
</organism>
<reference evidence="4" key="1">
    <citation type="journal article" date="2020" name="Plant J.">
        <title>Transposons played a major role in the diversification between the closely related almond and peach genomes: results from the almond genome sequence.</title>
        <authorList>
            <person name="Alioto T."/>
            <person name="Alexiou K.G."/>
            <person name="Bardil A."/>
            <person name="Barteri F."/>
            <person name="Castanera R."/>
            <person name="Cruz F."/>
            <person name="Dhingra A."/>
            <person name="Duval H."/>
            <person name="Fernandez I Marti A."/>
            <person name="Frias L."/>
            <person name="Galan B."/>
            <person name="Garcia J.L."/>
            <person name="Howad W."/>
            <person name="Gomez-Garrido J."/>
            <person name="Gut M."/>
            <person name="Julca I."/>
            <person name="Morata J."/>
            <person name="Puigdomenech P."/>
            <person name="Ribeca P."/>
            <person name="Rubio Cabetas M.J."/>
            <person name="Vlasova A."/>
            <person name="Wirthensohn M."/>
            <person name="Garcia-Mas J."/>
            <person name="Gabaldon T."/>
            <person name="Casacuberta J.M."/>
            <person name="Arus P."/>
        </authorList>
    </citation>
    <scope>NUCLEOTIDE SEQUENCE [LARGE SCALE GENOMIC DNA]</scope>
    <source>
        <strain evidence="4">cv. Texas</strain>
    </source>
</reference>
<name>A0A5E4F2P0_PRUDU</name>
<feature type="region of interest" description="Disordered" evidence="1">
    <location>
        <begin position="846"/>
        <end position="866"/>
    </location>
</feature>